<reference evidence="2" key="1">
    <citation type="submission" date="2017-01" db="EMBL/GenBank/DDBJ databases">
        <authorList>
            <person name="Assis F.L."/>
            <person name="Abrahao J.S."/>
            <person name="Silva L."/>
            <person name="Khalil J.B."/>
            <person name="Rodrigues R."/>
            <person name="Silva L.S."/>
            <person name="Arantes T."/>
            <person name="Boratto P."/>
            <person name="Andrade M."/>
            <person name="Kroon E.G."/>
            <person name="Ribeiro B."/>
            <person name="Bergier I."/>
            <person name="Seligmann H."/>
            <person name="Ghigo E."/>
            <person name="Colson P."/>
            <person name="Levasseur A."/>
            <person name="Raoult D."/>
            <person name="Scola B.L."/>
        </authorList>
    </citation>
    <scope>NUCLEOTIDE SEQUENCE</scope>
    <source>
        <strain evidence="2">Soda lake</strain>
    </source>
</reference>
<proteinExistence type="predicted"/>
<evidence type="ECO:0000256" key="1">
    <source>
        <dbReference type="SAM" id="Phobius"/>
    </source>
</evidence>
<accession>A0A6N1NLI0</accession>
<dbReference type="GeneID" id="80518827"/>
<organism evidence="2">
    <name type="scientific">Tupanvirus soda lake</name>
    <dbReference type="NCBI Taxonomy" id="2126985"/>
    <lineage>
        <taxon>Viruses</taxon>
        <taxon>Varidnaviria</taxon>
        <taxon>Bamfordvirae</taxon>
        <taxon>Nucleocytoviricota</taxon>
        <taxon>Megaviricetes</taxon>
        <taxon>Imitervirales</taxon>
        <taxon>Mimiviridae</taxon>
        <taxon>Megamimivirinae</taxon>
        <taxon>Tupanvirus</taxon>
        <taxon>Tupanvirus salinum</taxon>
    </lineage>
</organism>
<dbReference type="EMBL" id="KY523104">
    <property type="protein sequence ID" value="QKU35399.1"/>
    <property type="molecule type" value="Genomic_DNA"/>
</dbReference>
<evidence type="ECO:0000313" key="2">
    <source>
        <dbReference type="EMBL" id="QKU35399.1"/>
    </source>
</evidence>
<keyword evidence="1" id="KW-0812">Transmembrane</keyword>
<dbReference type="RefSeq" id="YP_010782063.1">
    <property type="nucleotide sequence ID" value="NC_075039.1"/>
</dbReference>
<feature type="transmembrane region" description="Helical" evidence="1">
    <location>
        <begin position="57"/>
        <end position="77"/>
    </location>
</feature>
<dbReference type="KEGG" id="vg:80518827"/>
<name>A0A6N1NLI0_9VIRU</name>
<protein>
    <submittedName>
        <fullName evidence="2">Putative orfan</fullName>
    </submittedName>
</protein>
<reference evidence="2" key="2">
    <citation type="journal article" date="2018" name="Nat. Commun.">
        <title>Tailed giant Tupanvirus possesses the most complete translational apparatus of the known virosphere.</title>
        <authorList>
            <person name="Abrahao J."/>
            <person name="Silva L."/>
            <person name="Silva L.S."/>
            <person name="Khalil J.Y.B."/>
            <person name="Rodrigues R."/>
            <person name="Arantes T."/>
            <person name="Assis F."/>
            <person name="Boratto P."/>
            <person name="Andrade M."/>
            <person name="Kroon E.G."/>
            <person name="Ribeiro B."/>
            <person name="Bergier I."/>
            <person name="Seligmann H."/>
            <person name="Ghigo E."/>
            <person name="Colson P."/>
            <person name="Levasseur A."/>
            <person name="Kroemer G."/>
            <person name="Raoult D."/>
            <person name="La Scola B."/>
        </authorList>
    </citation>
    <scope>NUCLEOTIDE SEQUENCE [LARGE SCALE GENOMIC DNA]</scope>
    <source>
        <strain evidence="2">Soda lake</strain>
    </source>
</reference>
<sequence>MPKIMFILVSFLVMGMTHQDMITSSYLPTKSTLVNELQSPPEYHFKFNNTEYHSGLMLFYIIFISMSFIYLISKLFCREKTKDFIRRKNMKIIFSCYQFNFGTSINLDEVFDNVDLVENNICRIQNKKSIRKSDGVFHQNNENSHYFYNCIAITFKIDNTFVKVKLFKNGTCHIITRKIKMFKKIMEILVKILTIDQSEKYISSEINICNFHRTCIYNLRLEHQPNFENIGGLFENFIESWDVYPMFTRITFCFEDIIKANVKIHNNGNAYIVITSPSNNQKNCISKIHDFVIKNF</sequence>
<keyword evidence="1" id="KW-1133">Transmembrane helix</keyword>
<keyword evidence="1" id="KW-0472">Membrane</keyword>